<dbReference type="RefSeq" id="WP_349093643.1">
    <property type="nucleotide sequence ID" value="NZ_JBBMFL010000002.1"/>
</dbReference>
<keyword evidence="2" id="KW-0472">Membrane</keyword>
<dbReference type="EMBL" id="JBBMFL010000002">
    <property type="protein sequence ID" value="MEQ2543653.1"/>
    <property type="molecule type" value="Genomic_DNA"/>
</dbReference>
<feature type="compositionally biased region" description="Basic and acidic residues" evidence="1">
    <location>
        <begin position="77"/>
        <end position="86"/>
    </location>
</feature>
<name>A0ABV1GUI0_9BACT</name>
<feature type="compositionally biased region" description="Basic and acidic residues" evidence="1">
    <location>
        <begin position="27"/>
        <end position="53"/>
    </location>
</feature>
<reference evidence="4 5" key="1">
    <citation type="submission" date="2024-03" db="EMBL/GenBank/DDBJ databases">
        <title>Human intestinal bacterial collection.</title>
        <authorList>
            <person name="Pauvert C."/>
            <person name="Hitch T.C.A."/>
            <person name="Clavel T."/>
        </authorList>
    </citation>
    <scope>NUCLEOTIDE SEQUENCE [LARGE SCALE GENOMIC DNA]</scope>
    <source>
        <strain evidence="4 5">CLA-KB-H122</strain>
    </source>
</reference>
<feature type="transmembrane region" description="Helical" evidence="2">
    <location>
        <begin position="145"/>
        <end position="164"/>
    </location>
</feature>
<evidence type="ECO:0000313" key="5">
    <source>
        <dbReference type="Proteomes" id="UP001460202"/>
    </source>
</evidence>
<proteinExistence type="predicted"/>
<gene>
    <name evidence="4" type="ORF">WMO46_01645</name>
</gene>
<comment type="caution">
    <text evidence="4">The sequence shown here is derived from an EMBL/GenBank/DDBJ whole genome shotgun (WGS) entry which is preliminary data.</text>
</comment>
<evidence type="ECO:0000256" key="2">
    <source>
        <dbReference type="SAM" id="Phobius"/>
    </source>
</evidence>
<feature type="signal peptide" evidence="3">
    <location>
        <begin position="1"/>
        <end position="21"/>
    </location>
</feature>
<evidence type="ECO:0000256" key="3">
    <source>
        <dbReference type="SAM" id="SignalP"/>
    </source>
</evidence>
<feature type="compositionally biased region" description="Polar residues" evidence="1">
    <location>
        <begin position="109"/>
        <end position="122"/>
    </location>
</feature>
<keyword evidence="2" id="KW-1133">Transmembrane helix</keyword>
<keyword evidence="5" id="KW-1185">Reference proteome</keyword>
<feature type="chain" id="PRO_5045885725" evidence="3">
    <location>
        <begin position="22"/>
        <end position="231"/>
    </location>
</feature>
<dbReference type="Proteomes" id="UP001460202">
    <property type="component" value="Unassembled WGS sequence"/>
</dbReference>
<keyword evidence="3" id="KW-0732">Signal</keyword>
<sequence length="231" mass="26753">MKKLITCGLMFFILAAPGMYAAPQTQETDKKALREQRREERRQKREERREERQQRKKEQKTPQPSVSVPPTNPAPEIIHEEIETPREPVIISKQKETKPQPTPIKDQTHSTSPKIIQSSKQAVSPIVPAPEAPYPDTKSEKGNPILWLLVIIGLFVFLILRWLFSRRCGNCGRFWAMRVIDEAYLGRVKTERVKNGTQSYLVHYNRIQVTRQCKYCGHQDCFNKTVKGDAE</sequence>
<evidence type="ECO:0000256" key="1">
    <source>
        <dbReference type="SAM" id="MobiDB-lite"/>
    </source>
</evidence>
<accession>A0ABV1GUI0</accession>
<protein>
    <submittedName>
        <fullName evidence="4">Uncharacterized protein</fullName>
    </submittedName>
</protein>
<keyword evidence="2" id="KW-0812">Transmembrane</keyword>
<evidence type="ECO:0000313" key="4">
    <source>
        <dbReference type="EMBL" id="MEQ2543653.1"/>
    </source>
</evidence>
<feature type="region of interest" description="Disordered" evidence="1">
    <location>
        <begin position="21"/>
        <end position="127"/>
    </location>
</feature>
<organism evidence="4 5">
    <name type="scientific">Alistipes intestinihominis</name>
    <dbReference type="NCBI Taxonomy" id="3133172"/>
    <lineage>
        <taxon>Bacteria</taxon>
        <taxon>Pseudomonadati</taxon>
        <taxon>Bacteroidota</taxon>
        <taxon>Bacteroidia</taxon>
        <taxon>Bacteroidales</taxon>
        <taxon>Rikenellaceae</taxon>
        <taxon>Alistipes</taxon>
    </lineage>
</organism>